<organism evidence="1 2">
    <name type="scientific">Oedothorax gibbosus</name>
    <dbReference type="NCBI Taxonomy" id="931172"/>
    <lineage>
        <taxon>Eukaryota</taxon>
        <taxon>Metazoa</taxon>
        <taxon>Ecdysozoa</taxon>
        <taxon>Arthropoda</taxon>
        <taxon>Chelicerata</taxon>
        <taxon>Arachnida</taxon>
        <taxon>Araneae</taxon>
        <taxon>Araneomorphae</taxon>
        <taxon>Entelegynae</taxon>
        <taxon>Araneoidea</taxon>
        <taxon>Linyphiidae</taxon>
        <taxon>Erigoninae</taxon>
        <taxon>Oedothorax</taxon>
    </lineage>
</organism>
<dbReference type="Proteomes" id="UP000827092">
    <property type="component" value="Unassembled WGS sequence"/>
</dbReference>
<keyword evidence="2" id="KW-1185">Reference proteome</keyword>
<comment type="caution">
    <text evidence="1">The sequence shown here is derived from an EMBL/GenBank/DDBJ whole genome shotgun (WGS) entry which is preliminary data.</text>
</comment>
<name>A0AAV6V1H5_9ARAC</name>
<proteinExistence type="predicted"/>
<evidence type="ECO:0000313" key="1">
    <source>
        <dbReference type="EMBL" id="KAG8190455.1"/>
    </source>
</evidence>
<dbReference type="EMBL" id="JAFNEN010000183">
    <property type="protein sequence ID" value="KAG8190455.1"/>
    <property type="molecule type" value="Genomic_DNA"/>
</dbReference>
<sequence>MQPAHKMACIDAIEFGQLIEATWPILPQVSCVYSIEKFLFSLTSTFYFPPLAGILQWMMNGHGCETMDGLVF</sequence>
<reference evidence="1 2" key="1">
    <citation type="journal article" date="2022" name="Nat. Ecol. Evol.">
        <title>A masculinizing supergene underlies an exaggerated male reproductive morph in a spider.</title>
        <authorList>
            <person name="Hendrickx F."/>
            <person name="De Corte Z."/>
            <person name="Sonet G."/>
            <person name="Van Belleghem S.M."/>
            <person name="Kostlbacher S."/>
            <person name="Vangestel C."/>
        </authorList>
    </citation>
    <scope>NUCLEOTIDE SEQUENCE [LARGE SCALE GENOMIC DNA]</scope>
    <source>
        <strain evidence="1">W744_W776</strain>
    </source>
</reference>
<accession>A0AAV6V1H5</accession>
<gene>
    <name evidence="1" type="ORF">JTE90_016694</name>
</gene>
<protein>
    <submittedName>
        <fullName evidence="1">Uncharacterized protein</fullName>
    </submittedName>
</protein>
<evidence type="ECO:0000313" key="2">
    <source>
        <dbReference type="Proteomes" id="UP000827092"/>
    </source>
</evidence>
<dbReference type="AlphaFoldDB" id="A0AAV6V1H5"/>